<keyword evidence="11" id="KW-0472">Membrane</keyword>
<dbReference type="STRING" id="461836.A0A0L0DAC7"/>
<feature type="region of interest" description="Disordered" evidence="16">
    <location>
        <begin position="236"/>
        <end position="255"/>
    </location>
</feature>
<evidence type="ECO:0000256" key="8">
    <source>
        <dbReference type="ARBA" id="ARBA00021824"/>
    </source>
</evidence>
<evidence type="ECO:0000256" key="2">
    <source>
        <dbReference type="ARBA" id="ARBA00004138"/>
    </source>
</evidence>
<dbReference type="PANTHER" id="PTHR31441:SF2">
    <property type="entry name" value="FOLLICULIN"/>
    <property type="match status" value="1"/>
</dbReference>
<dbReference type="GO" id="GO:0005634">
    <property type="term" value="C:nucleus"/>
    <property type="evidence" value="ECO:0007669"/>
    <property type="project" value="UniProtKB-SubCell"/>
</dbReference>
<dbReference type="AlphaFoldDB" id="A0A0L0DAC7"/>
<dbReference type="Gene3D" id="3.40.50.12430">
    <property type="match status" value="1"/>
</dbReference>
<comment type="subcellular location">
    <subcellularLocation>
        <location evidence="2">Cell projection</location>
        <location evidence="2">Cilium</location>
    </subcellularLocation>
    <subcellularLocation>
        <location evidence="4">Cytoplasm</location>
        <location evidence="4">Cytoskeleton</location>
        <location evidence="4">Microtubule organizing center</location>
        <location evidence="4">Centrosome</location>
    </subcellularLocation>
    <subcellularLocation>
        <location evidence="3">Cytoplasm</location>
        <location evidence="3">Cytoskeleton</location>
        <location evidence="3">Spindle</location>
    </subcellularLocation>
    <subcellularLocation>
        <location evidence="5">Cytoplasm</location>
        <location evidence="5">Cytosol</location>
    </subcellularLocation>
    <subcellularLocation>
        <location evidence="6">Lysosome membrane</location>
    </subcellularLocation>
    <subcellularLocation>
        <location evidence="1">Nucleus</location>
    </subcellularLocation>
</comment>
<dbReference type="InterPro" id="IPR032035">
    <property type="entry name" value="Folliculin_DENN"/>
</dbReference>
<organism evidence="18 19">
    <name type="scientific">Thecamonas trahens ATCC 50062</name>
    <dbReference type="NCBI Taxonomy" id="461836"/>
    <lineage>
        <taxon>Eukaryota</taxon>
        <taxon>Apusozoa</taxon>
        <taxon>Apusomonadida</taxon>
        <taxon>Apusomonadidae</taxon>
        <taxon>Thecamonas</taxon>
    </lineage>
</organism>
<reference evidence="18 19" key="1">
    <citation type="submission" date="2010-05" db="EMBL/GenBank/DDBJ databases">
        <title>The Genome Sequence of Thecamonas trahens ATCC 50062.</title>
        <authorList>
            <consortium name="The Broad Institute Genome Sequencing Platform"/>
            <person name="Russ C."/>
            <person name="Cuomo C."/>
            <person name="Shea T."/>
            <person name="Young S.K."/>
            <person name="Zeng Q."/>
            <person name="Koehrsen M."/>
            <person name="Haas B."/>
            <person name="Borodovsky M."/>
            <person name="Guigo R."/>
            <person name="Alvarado L."/>
            <person name="Berlin A."/>
            <person name="Bochicchio J."/>
            <person name="Borenstein D."/>
            <person name="Chapman S."/>
            <person name="Chen Z."/>
            <person name="Freedman E."/>
            <person name="Gellesch M."/>
            <person name="Goldberg J."/>
            <person name="Griggs A."/>
            <person name="Gujja S."/>
            <person name="Heilman E."/>
            <person name="Heiman D."/>
            <person name="Hepburn T."/>
            <person name="Howarth C."/>
            <person name="Jen D."/>
            <person name="Larson L."/>
            <person name="Mehta T."/>
            <person name="Park D."/>
            <person name="Pearson M."/>
            <person name="Roberts A."/>
            <person name="Saif S."/>
            <person name="Shenoy N."/>
            <person name="Sisk P."/>
            <person name="Stolte C."/>
            <person name="Sykes S."/>
            <person name="Thomson T."/>
            <person name="Walk T."/>
            <person name="White J."/>
            <person name="Yandava C."/>
            <person name="Burger G."/>
            <person name="Gray M.W."/>
            <person name="Holland P.W.H."/>
            <person name="King N."/>
            <person name="Lang F.B.F."/>
            <person name="Roger A.J."/>
            <person name="Ruiz-Trillo I."/>
            <person name="Lander E."/>
            <person name="Nusbaum C."/>
        </authorList>
    </citation>
    <scope>NUCLEOTIDE SEQUENCE [LARGE SCALE GENOMIC DNA]</scope>
    <source>
        <strain evidence="18 19">ATCC 50062</strain>
    </source>
</reference>
<dbReference type="GO" id="GO:0005813">
    <property type="term" value="C:centrosome"/>
    <property type="evidence" value="ECO:0007669"/>
    <property type="project" value="UniProtKB-SubCell"/>
</dbReference>
<evidence type="ECO:0000256" key="12">
    <source>
        <dbReference type="ARBA" id="ARBA00023212"/>
    </source>
</evidence>
<dbReference type="GeneID" id="25564742"/>
<evidence type="ECO:0000256" key="16">
    <source>
        <dbReference type="SAM" id="MobiDB-lite"/>
    </source>
</evidence>
<dbReference type="GO" id="GO:0005819">
    <property type="term" value="C:spindle"/>
    <property type="evidence" value="ECO:0007669"/>
    <property type="project" value="UniProtKB-SubCell"/>
</dbReference>
<keyword evidence="15" id="KW-0966">Cell projection</keyword>
<dbReference type="GO" id="GO:0005829">
    <property type="term" value="C:cytosol"/>
    <property type="evidence" value="ECO:0007669"/>
    <property type="project" value="UniProtKB-SubCell"/>
</dbReference>
<evidence type="ECO:0000256" key="13">
    <source>
        <dbReference type="ARBA" id="ARBA00023228"/>
    </source>
</evidence>
<comment type="similarity">
    <text evidence="7">Belongs to the folliculin family.</text>
</comment>
<evidence type="ECO:0000256" key="9">
    <source>
        <dbReference type="ARBA" id="ARBA00022468"/>
    </source>
</evidence>
<dbReference type="eggNOG" id="KOG3715">
    <property type="taxonomic scope" value="Eukaryota"/>
</dbReference>
<evidence type="ECO:0000256" key="4">
    <source>
        <dbReference type="ARBA" id="ARBA00004300"/>
    </source>
</evidence>
<protein>
    <recommendedName>
        <fullName evidence="8">Folliculin</fullName>
    </recommendedName>
</protein>
<keyword evidence="12" id="KW-0206">Cytoskeleton</keyword>
<evidence type="ECO:0000256" key="1">
    <source>
        <dbReference type="ARBA" id="ARBA00004123"/>
    </source>
</evidence>
<feature type="domain" description="UDENN FLCN/SMCR8-type" evidence="17">
    <location>
        <begin position="47"/>
        <end position="493"/>
    </location>
</feature>
<dbReference type="OMA" id="LWASLHC"/>
<dbReference type="RefSeq" id="XP_013758019.1">
    <property type="nucleotide sequence ID" value="XM_013902565.1"/>
</dbReference>
<gene>
    <name evidence="18" type="ORF">AMSG_05307</name>
</gene>
<feature type="compositionally biased region" description="Low complexity" evidence="16">
    <location>
        <begin position="241"/>
        <end position="255"/>
    </location>
</feature>
<dbReference type="PROSITE" id="PS51834">
    <property type="entry name" value="DENN_FLCN_SMCR8"/>
    <property type="match status" value="1"/>
</dbReference>
<dbReference type="InterPro" id="IPR037521">
    <property type="entry name" value="FLCN/SMCR8_DENN"/>
</dbReference>
<evidence type="ECO:0000256" key="7">
    <source>
        <dbReference type="ARBA" id="ARBA00009987"/>
    </source>
</evidence>
<proteinExistence type="inferred from homology"/>
<evidence type="ECO:0000256" key="6">
    <source>
        <dbReference type="ARBA" id="ARBA00004656"/>
    </source>
</evidence>
<dbReference type="GO" id="GO:0005765">
    <property type="term" value="C:lysosomal membrane"/>
    <property type="evidence" value="ECO:0007669"/>
    <property type="project" value="UniProtKB-SubCell"/>
</dbReference>
<evidence type="ECO:0000313" key="19">
    <source>
        <dbReference type="Proteomes" id="UP000054408"/>
    </source>
</evidence>
<dbReference type="Gene3D" id="1.10.10.1730">
    <property type="entry name" value="Folliculin"/>
    <property type="match status" value="1"/>
</dbReference>
<dbReference type="GO" id="GO:0005929">
    <property type="term" value="C:cilium"/>
    <property type="evidence" value="ECO:0007669"/>
    <property type="project" value="UniProtKB-SubCell"/>
</dbReference>
<evidence type="ECO:0000313" key="18">
    <source>
        <dbReference type="EMBL" id="KNC49309.1"/>
    </source>
</evidence>
<keyword evidence="10" id="KW-0963">Cytoplasm</keyword>
<dbReference type="Pfam" id="PF16692">
    <property type="entry name" value="Folliculin_C"/>
    <property type="match status" value="1"/>
</dbReference>
<dbReference type="Pfam" id="PF11704">
    <property type="entry name" value="Folliculin"/>
    <property type="match status" value="1"/>
</dbReference>
<evidence type="ECO:0000256" key="3">
    <source>
        <dbReference type="ARBA" id="ARBA00004186"/>
    </source>
</evidence>
<keyword evidence="9" id="KW-0343">GTPase activation</keyword>
<dbReference type="InterPro" id="IPR037520">
    <property type="entry name" value="Folliculin/SMCR8_longin"/>
</dbReference>
<evidence type="ECO:0000256" key="10">
    <source>
        <dbReference type="ARBA" id="ARBA00022490"/>
    </source>
</evidence>
<dbReference type="InterPro" id="IPR021713">
    <property type="entry name" value="Folliculin"/>
</dbReference>
<dbReference type="GO" id="GO:0005096">
    <property type="term" value="F:GTPase activator activity"/>
    <property type="evidence" value="ECO:0007669"/>
    <property type="project" value="UniProtKB-KW"/>
</dbReference>
<name>A0A0L0DAC7_THETB</name>
<keyword evidence="19" id="KW-1185">Reference proteome</keyword>
<dbReference type="InterPro" id="IPR044886">
    <property type="entry name" value="FLCN_DENN_C_sf"/>
</dbReference>
<evidence type="ECO:0000256" key="11">
    <source>
        <dbReference type="ARBA" id="ARBA00023136"/>
    </source>
</evidence>
<dbReference type="OrthoDB" id="5599713at2759"/>
<evidence type="ECO:0000259" key="17">
    <source>
        <dbReference type="PROSITE" id="PS51834"/>
    </source>
</evidence>
<dbReference type="Proteomes" id="UP000054408">
    <property type="component" value="Unassembled WGS sequence"/>
</dbReference>
<evidence type="ECO:0000256" key="14">
    <source>
        <dbReference type="ARBA" id="ARBA00023242"/>
    </source>
</evidence>
<keyword evidence="13" id="KW-0458">Lysosome</keyword>
<evidence type="ECO:0000256" key="15">
    <source>
        <dbReference type="ARBA" id="ARBA00023273"/>
    </source>
</evidence>
<keyword evidence="14" id="KW-0539">Nucleus</keyword>
<sequence length="493" mass="52808">MNAVLCLTTFCEKHGPRVVFCTQSVESDELSALHLAIQDAALAQACASCASIPPDAFLVSYDEAAQVYYASTASPQQADYKWLQEIALRSLTHEQCPGMDGPIVFGDPVMGYALAHMFKISDAKARGGCRLYSLVLVVPDEVHLVACWDVVTQHFAAIVCGLKAKSKLVYNLEGASRQLGPRFARQRMAVVQRSLAELVGGMDSLFPFLHAQHAWIIQSFGRRLFQRRIEGALPVAPAPASPSLSQASLSSTSSSDTERSASISLELADLAALVDVEGLACVFFHLIIGNQVVVRGGSPWLVSAVLDLLATLLPPACVSSLSSDTYADTWRCNLLGIPSRVRIPKHVDASAFVLVDMLAPGRTGGGGARSRSGAPPANTAELRTLLAGQRVCIVGSYRETTLGAKLFFAATTLDRALVADYVHALKIEWHNKAKAFFKFAKLHTLNDDAKVKAFLTALHLSDSDLLVLRFWTAGLARPLRAAAASSTAATASS</sequence>
<accession>A0A0L0DAC7</accession>
<dbReference type="EMBL" id="GL349454">
    <property type="protein sequence ID" value="KNC49309.1"/>
    <property type="molecule type" value="Genomic_DNA"/>
</dbReference>
<dbReference type="GO" id="GO:1904263">
    <property type="term" value="P:positive regulation of TORC1 signaling"/>
    <property type="evidence" value="ECO:0007669"/>
    <property type="project" value="TreeGrafter"/>
</dbReference>
<dbReference type="PANTHER" id="PTHR31441">
    <property type="entry name" value="FOLLICULIN FAMILY MEMBER"/>
    <property type="match status" value="1"/>
</dbReference>
<evidence type="ECO:0000256" key="5">
    <source>
        <dbReference type="ARBA" id="ARBA00004514"/>
    </source>
</evidence>